<dbReference type="OrthoDB" id="9865280at2"/>
<dbReference type="Proteomes" id="UP000321922">
    <property type="component" value="Unassembled WGS sequence"/>
</dbReference>
<organism evidence="1 2">
    <name type="scientific">Vibrio sagamiensis NBRC 104589</name>
    <dbReference type="NCBI Taxonomy" id="1219064"/>
    <lineage>
        <taxon>Bacteria</taxon>
        <taxon>Pseudomonadati</taxon>
        <taxon>Pseudomonadota</taxon>
        <taxon>Gammaproteobacteria</taxon>
        <taxon>Vibrionales</taxon>
        <taxon>Vibrionaceae</taxon>
        <taxon>Vibrio</taxon>
    </lineage>
</organism>
<protein>
    <submittedName>
        <fullName evidence="1">Uncharacterized protein</fullName>
    </submittedName>
</protein>
<accession>A0A511QEH2</accession>
<dbReference type="EMBL" id="BJXJ01000015">
    <property type="protein sequence ID" value="GEM75690.1"/>
    <property type="molecule type" value="Genomic_DNA"/>
</dbReference>
<evidence type="ECO:0000313" key="2">
    <source>
        <dbReference type="Proteomes" id="UP000321922"/>
    </source>
</evidence>
<name>A0A511QEH2_9VIBR</name>
<proteinExistence type="predicted"/>
<dbReference type="RefSeq" id="WP_021708308.1">
    <property type="nucleotide sequence ID" value="NZ_BAOJ01000029.1"/>
</dbReference>
<keyword evidence="2" id="KW-1185">Reference proteome</keyword>
<sequence length="184" mass="20661">MQNLDNLSIYLEHLFAALRQTVDDEVWVQYDGPPQHPERVAVSIGSPEIITSDSSGDGRLQQTLKIRLTIDVPNETPASALALAKMAHLLFSMLNDSSFLQPTLANIDAQHLAQKSVEASIDKPYQIHGYPFQARSTAMSYAIQYQQVVRYGALEQERYQLHSIVCQESQQGEIILYESDQNTP</sequence>
<comment type="caution">
    <text evidence="1">The sequence shown here is derived from an EMBL/GenBank/DDBJ whole genome shotgun (WGS) entry which is preliminary data.</text>
</comment>
<dbReference type="AlphaFoldDB" id="A0A511QEH2"/>
<reference evidence="1 2" key="1">
    <citation type="submission" date="2019-07" db="EMBL/GenBank/DDBJ databases">
        <title>Whole genome shotgun sequence of Vibrio sagamiensis NBRC 104589.</title>
        <authorList>
            <person name="Hosoyama A."/>
            <person name="Uohara A."/>
            <person name="Ohji S."/>
            <person name="Ichikawa N."/>
        </authorList>
    </citation>
    <scope>NUCLEOTIDE SEQUENCE [LARGE SCALE GENOMIC DNA]</scope>
    <source>
        <strain evidence="1 2">NBRC 104589</strain>
    </source>
</reference>
<evidence type="ECO:0000313" key="1">
    <source>
        <dbReference type="EMBL" id="GEM75690.1"/>
    </source>
</evidence>
<gene>
    <name evidence="1" type="ORF">VSA01S_18020</name>
</gene>